<accession>A0A9D9E6A6</accession>
<dbReference type="SUPFAM" id="SSF109604">
    <property type="entry name" value="HD-domain/PDEase-like"/>
    <property type="match status" value="1"/>
</dbReference>
<gene>
    <name evidence="2" type="ORF">IAA89_06870</name>
</gene>
<dbReference type="InterPro" id="IPR006674">
    <property type="entry name" value="HD_domain"/>
</dbReference>
<proteinExistence type="predicted"/>
<reference evidence="2" key="2">
    <citation type="journal article" date="2021" name="PeerJ">
        <title>Extensive microbial diversity within the chicken gut microbiome revealed by metagenomics and culture.</title>
        <authorList>
            <person name="Gilroy R."/>
            <person name="Ravi A."/>
            <person name="Getino M."/>
            <person name="Pursley I."/>
            <person name="Horton D.L."/>
            <person name="Alikhan N.F."/>
            <person name="Baker D."/>
            <person name="Gharbi K."/>
            <person name="Hall N."/>
            <person name="Watson M."/>
            <person name="Adriaenssens E.M."/>
            <person name="Foster-Nyarko E."/>
            <person name="Jarju S."/>
            <person name="Secka A."/>
            <person name="Antonio M."/>
            <person name="Oren A."/>
            <person name="Chaudhuri R.R."/>
            <person name="La Ragione R."/>
            <person name="Hildebrand F."/>
            <person name="Pallen M.J."/>
        </authorList>
    </citation>
    <scope>NUCLEOTIDE SEQUENCE</scope>
    <source>
        <strain evidence="2">C6-149</strain>
    </source>
</reference>
<dbReference type="Proteomes" id="UP000823614">
    <property type="component" value="Unassembled WGS sequence"/>
</dbReference>
<dbReference type="SMART" id="SM00471">
    <property type="entry name" value="HDc"/>
    <property type="match status" value="1"/>
</dbReference>
<dbReference type="FunFam" id="1.10.3210.10:FF:000014">
    <property type="entry name" value="HD domain-containing protein"/>
    <property type="match status" value="1"/>
</dbReference>
<reference evidence="2" key="1">
    <citation type="submission" date="2020-10" db="EMBL/GenBank/DDBJ databases">
        <authorList>
            <person name="Gilroy R."/>
        </authorList>
    </citation>
    <scope>NUCLEOTIDE SEQUENCE</scope>
    <source>
        <strain evidence="2">C6-149</strain>
    </source>
</reference>
<dbReference type="InterPro" id="IPR045509">
    <property type="entry name" value="HD_assoc_2"/>
</dbReference>
<evidence type="ECO:0000259" key="1">
    <source>
        <dbReference type="SMART" id="SM00471"/>
    </source>
</evidence>
<name>A0A9D9E6A6_9LACO</name>
<organism evidence="2 3">
    <name type="scientific">Candidatus Gallilactobacillus intestinavium</name>
    <dbReference type="NCBI Taxonomy" id="2840838"/>
    <lineage>
        <taxon>Bacteria</taxon>
        <taxon>Bacillati</taxon>
        <taxon>Bacillota</taxon>
        <taxon>Bacilli</taxon>
        <taxon>Lactobacillales</taxon>
        <taxon>Lactobacillaceae</taxon>
        <taxon>Lactobacillaceae incertae sedis</taxon>
        <taxon>Candidatus Gallilactobacillus</taxon>
    </lineage>
</organism>
<dbReference type="Pfam" id="PF01966">
    <property type="entry name" value="HD"/>
    <property type="match status" value="1"/>
</dbReference>
<dbReference type="GO" id="GO:0006203">
    <property type="term" value="P:dGTP catabolic process"/>
    <property type="evidence" value="ECO:0007669"/>
    <property type="project" value="TreeGrafter"/>
</dbReference>
<dbReference type="Pfam" id="PF19276">
    <property type="entry name" value="HD_assoc_2"/>
    <property type="match status" value="1"/>
</dbReference>
<evidence type="ECO:0000313" key="2">
    <source>
        <dbReference type="EMBL" id="MBO8442129.1"/>
    </source>
</evidence>
<dbReference type="GO" id="GO:0008832">
    <property type="term" value="F:dGTPase activity"/>
    <property type="evidence" value="ECO:0007669"/>
    <property type="project" value="TreeGrafter"/>
</dbReference>
<comment type="caution">
    <text evidence="2">The sequence shown here is derived from an EMBL/GenBank/DDBJ whole genome shotgun (WGS) entry which is preliminary data.</text>
</comment>
<feature type="domain" description="HD/PDEase" evidence="1">
    <location>
        <begin position="52"/>
        <end position="190"/>
    </location>
</feature>
<dbReference type="Gene3D" id="1.10.3210.10">
    <property type="entry name" value="Hypothetical protein af1432"/>
    <property type="match status" value="1"/>
</dbReference>
<dbReference type="CDD" id="cd00077">
    <property type="entry name" value="HDc"/>
    <property type="match status" value="1"/>
</dbReference>
<sequence>MNNHIEKVFRDPVHGYISVNHPIILKLINTKEFQRLRRIKQLGVTSEVFHGAEHSRFEHSLGTYEIARKICDYFSNNFRTQSTNDGLWDNNECLVTLCAALLHDVGHGAYSHTFEHLFNTNHEKITCQIITNPTTEINQVLKQVSLDFPQKVASVINHTYPNKQVIQIISSQIDADRMDYLLRDAYFTGVNYGRFDLNRILESMRPFNNQIVFDISGMHAVEDYVLSRFQMYQQIYFHPTTSSMEIILSKLLQRIKDNFKNNKPIDNSLVKPLEPFLNENWNIKDYLKLDDQLLNSCFNLMTNDNDPIIADLADRFINRKPFKSVIYNDKSINNLDKLKKQIQKVGYDINFYTDTNDTFDYPYSQDNEITFINKDHSTVKLSKLSKLITAIINQKVGEKRFFFPKELLSNDDLFKQEKNLFNTYIKNGHILES</sequence>
<protein>
    <submittedName>
        <fullName evidence="2">HD domain-containing protein</fullName>
    </submittedName>
</protein>
<evidence type="ECO:0000313" key="3">
    <source>
        <dbReference type="Proteomes" id="UP000823614"/>
    </source>
</evidence>
<dbReference type="AlphaFoldDB" id="A0A9D9E6A6"/>
<dbReference type="InterPro" id="IPR003607">
    <property type="entry name" value="HD/PDEase_dom"/>
</dbReference>
<dbReference type="EMBL" id="JADIMP010000110">
    <property type="protein sequence ID" value="MBO8442129.1"/>
    <property type="molecule type" value="Genomic_DNA"/>
</dbReference>
<dbReference type="PANTHER" id="PTHR11373:SF4">
    <property type="entry name" value="DEOXYNUCLEOSIDE TRIPHOSPHATE TRIPHOSPHOHYDROLASE SAMHD1"/>
    <property type="match status" value="1"/>
</dbReference>
<dbReference type="PANTHER" id="PTHR11373">
    <property type="entry name" value="DEOXYNUCLEOSIDE TRIPHOSPHATE TRIPHOSPHOHYDROLASE"/>
    <property type="match status" value="1"/>
</dbReference>
<dbReference type="InterPro" id="IPR050135">
    <property type="entry name" value="dGTPase-like"/>
</dbReference>